<accession>A0AB73QIT5</accession>
<dbReference type="AlphaFoldDB" id="A0AB73QIT5"/>
<evidence type="ECO:0000313" key="1">
    <source>
        <dbReference type="EMBL" id="PAB30747.1"/>
    </source>
</evidence>
<protein>
    <submittedName>
        <fullName evidence="1">Uncharacterized protein</fullName>
    </submittedName>
</protein>
<organism evidence="1 2">
    <name type="scientific">Pseudomonas savastanoi pv. nerii</name>
    <dbReference type="NCBI Taxonomy" id="360921"/>
    <lineage>
        <taxon>Bacteria</taxon>
        <taxon>Pseudomonadati</taxon>
        <taxon>Pseudomonadota</taxon>
        <taxon>Gammaproteobacteria</taxon>
        <taxon>Pseudomonadales</taxon>
        <taxon>Pseudomonadaceae</taxon>
        <taxon>Pseudomonas</taxon>
    </lineage>
</organism>
<sequence>MIAAGYASTKHISLACAYVTPQHLEQAIEPLTFSFFEDHCDERAAIDFSQIPTLHRVTLYRALENADEVQGIGFGFPGMRGPGEHKDQIVPINGCALLQLARHLLSKVPAHAFPKGEIDTKFSIDLGL</sequence>
<evidence type="ECO:0000313" key="2">
    <source>
        <dbReference type="Proteomes" id="UP000216306"/>
    </source>
</evidence>
<gene>
    <name evidence="1" type="ORF">CC205_17600</name>
</gene>
<reference evidence="1 2" key="1">
    <citation type="submission" date="2017-05" db="EMBL/GenBank/DDBJ databases">
        <title>Comparative genomic of Pseudomonas savastanoi pathovars.</title>
        <authorList>
            <person name="Pintado A."/>
            <person name="Moreno-Perez A."/>
            <person name="Caballo-Ponce E."/>
            <person name="Murillo J."/>
            <person name="Bardaji L."/>
            <person name="Cerboneschi M."/>
            <person name="Rodriguez-Palenzuela P."/>
            <person name="Ramos C."/>
            <person name="Tegli S."/>
        </authorList>
    </citation>
    <scope>NUCLEOTIDE SEQUENCE [LARGE SCALE GENOMIC DNA]</scope>
    <source>
        <strain evidence="1 2">ESC 23</strain>
    </source>
</reference>
<dbReference type="Proteomes" id="UP000216306">
    <property type="component" value="Unassembled WGS sequence"/>
</dbReference>
<comment type="caution">
    <text evidence="1">The sequence shown here is derived from an EMBL/GenBank/DDBJ whole genome shotgun (WGS) entry which is preliminary data.</text>
</comment>
<name>A0AB73QIT5_PSESS</name>
<dbReference type="EMBL" id="NIAY01000081">
    <property type="protein sequence ID" value="PAB30747.1"/>
    <property type="molecule type" value="Genomic_DNA"/>
</dbReference>
<proteinExistence type="predicted"/>